<reference evidence="2" key="1">
    <citation type="submission" date="2020-05" db="EMBL/GenBank/DDBJ databases">
        <authorList>
            <person name="Rincon C."/>
            <person name="Sanders R I."/>
            <person name="Robbins C."/>
            <person name="Chaturvedi A."/>
        </authorList>
    </citation>
    <scope>NUCLEOTIDE SEQUENCE</scope>
    <source>
        <strain evidence="2">CHB12</strain>
    </source>
</reference>
<evidence type="ECO:0000313" key="2">
    <source>
        <dbReference type="EMBL" id="CAB5390327.1"/>
    </source>
</evidence>
<keyword evidence="1" id="KW-0175">Coiled coil</keyword>
<dbReference type="Proteomes" id="UP000684084">
    <property type="component" value="Unassembled WGS sequence"/>
</dbReference>
<sequence>MPHLKHHMTLLFAFYEIWMNLKGIQILESFFKDIIDLRTGDWSRRMTLEQQEKIIMELRKTLLAMRRAAVLTTSEYEKKNRELEEALRISRRSSSRKRENYRWMILKIVLPMPISLFDHKLAYFSSSPLSANSANTGNNRANFSRLPIPFSWLNDQPREKVLEQTNEMAPDVPTTEIQEEKILNVPELVFNFQVHDEVCFVMGQQFLHSSSTSMGFHLEFGDCPHDSRYFSRSQSSMARRGSKDITAAYHMRQSSYGCSSPDSDDAASVKV</sequence>
<dbReference type="OrthoDB" id="10329575at2759"/>
<gene>
    <name evidence="2" type="ORF">CHRIB12_LOCUS21457</name>
</gene>
<name>A0A915ZWP4_9GLOM</name>
<accession>A0A915ZWP4</accession>
<feature type="coiled-coil region" evidence="1">
    <location>
        <begin position="48"/>
        <end position="93"/>
    </location>
</feature>
<protein>
    <submittedName>
        <fullName evidence="2">Uncharacterized protein</fullName>
    </submittedName>
</protein>
<dbReference type="EMBL" id="CAGKOT010000068">
    <property type="protein sequence ID" value="CAB5390327.1"/>
    <property type="molecule type" value="Genomic_DNA"/>
</dbReference>
<dbReference type="AlphaFoldDB" id="A0A915ZWP4"/>
<evidence type="ECO:0000256" key="1">
    <source>
        <dbReference type="SAM" id="Coils"/>
    </source>
</evidence>
<evidence type="ECO:0000313" key="3">
    <source>
        <dbReference type="Proteomes" id="UP000684084"/>
    </source>
</evidence>
<proteinExistence type="predicted"/>
<comment type="caution">
    <text evidence="2">The sequence shown here is derived from an EMBL/GenBank/DDBJ whole genome shotgun (WGS) entry which is preliminary data.</text>
</comment>
<organism evidence="2 3">
    <name type="scientific">Rhizophagus irregularis</name>
    <dbReference type="NCBI Taxonomy" id="588596"/>
    <lineage>
        <taxon>Eukaryota</taxon>
        <taxon>Fungi</taxon>
        <taxon>Fungi incertae sedis</taxon>
        <taxon>Mucoromycota</taxon>
        <taxon>Glomeromycotina</taxon>
        <taxon>Glomeromycetes</taxon>
        <taxon>Glomerales</taxon>
        <taxon>Glomeraceae</taxon>
        <taxon>Rhizophagus</taxon>
    </lineage>
</organism>